<proteinExistence type="predicted"/>
<protein>
    <submittedName>
        <fullName evidence="2">Uncharacterized protein</fullName>
    </submittedName>
</protein>
<feature type="region of interest" description="Disordered" evidence="1">
    <location>
        <begin position="154"/>
        <end position="176"/>
    </location>
</feature>
<sequence length="176" mass="18706">MSITVTETAAPRDPSQVAAAAVTAITKAITAADRHTAPAGPLPTASWRSRRLNADDLLARLAHLPDHAPVMVDGELLTDADYDGTLHLYTPHAAPPMPGTEGPVAPAPAWRSARTRLLAVGELRERLAAAPDFAPVTVDHNALTDADYDGALHLYTPYTGAPDDEEDEDDDEDLED</sequence>
<name>A0ABP5LUL3_9ACTN</name>
<gene>
    <name evidence="2" type="ORF">GCM10009760_53040</name>
</gene>
<accession>A0ABP5LUL3</accession>
<feature type="compositionally biased region" description="Acidic residues" evidence="1">
    <location>
        <begin position="162"/>
        <end position="176"/>
    </location>
</feature>
<keyword evidence="3" id="KW-1185">Reference proteome</keyword>
<comment type="caution">
    <text evidence="2">The sequence shown here is derived from an EMBL/GenBank/DDBJ whole genome shotgun (WGS) entry which is preliminary data.</text>
</comment>
<dbReference type="Proteomes" id="UP001422759">
    <property type="component" value="Unassembled WGS sequence"/>
</dbReference>
<dbReference type="EMBL" id="BAAANT010000041">
    <property type="protein sequence ID" value="GAA2154283.1"/>
    <property type="molecule type" value="Genomic_DNA"/>
</dbReference>
<evidence type="ECO:0000313" key="3">
    <source>
        <dbReference type="Proteomes" id="UP001422759"/>
    </source>
</evidence>
<reference evidence="3" key="1">
    <citation type="journal article" date="2019" name="Int. J. Syst. Evol. Microbiol.">
        <title>The Global Catalogue of Microorganisms (GCM) 10K type strain sequencing project: providing services to taxonomists for standard genome sequencing and annotation.</title>
        <authorList>
            <consortium name="The Broad Institute Genomics Platform"/>
            <consortium name="The Broad Institute Genome Sequencing Center for Infectious Disease"/>
            <person name="Wu L."/>
            <person name="Ma J."/>
        </authorList>
    </citation>
    <scope>NUCLEOTIDE SEQUENCE [LARGE SCALE GENOMIC DNA]</scope>
    <source>
        <strain evidence="3">JCM 14560</strain>
    </source>
</reference>
<evidence type="ECO:0000256" key="1">
    <source>
        <dbReference type="SAM" id="MobiDB-lite"/>
    </source>
</evidence>
<evidence type="ECO:0000313" key="2">
    <source>
        <dbReference type="EMBL" id="GAA2154283.1"/>
    </source>
</evidence>
<dbReference type="RefSeq" id="WP_344468489.1">
    <property type="nucleotide sequence ID" value="NZ_BAAANT010000041.1"/>
</dbReference>
<organism evidence="2 3">
    <name type="scientific">Kitasatospora kazusensis</name>
    <dbReference type="NCBI Taxonomy" id="407974"/>
    <lineage>
        <taxon>Bacteria</taxon>
        <taxon>Bacillati</taxon>
        <taxon>Actinomycetota</taxon>
        <taxon>Actinomycetes</taxon>
        <taxon>Kitasatosporales</taxon>
        <taxon>Streptomycetaceae</taxon>
        <taxon>Kitasatospora</taxon>
    </lineage>
</organism>